<organism evidence="11 12">
    <name type="scientific">Gracilariopsis chorda</name>
    <dbReference type="NCBI Taxonomy" id="448386"/>
    <lineage>
        <taxon>Eukaryota</taxon>
        <taxon>Rhodophyta</taxon>
        <taxon>Florideophyceae</taxon>
        <taxon>Rhodymeniophycidae</taxon>
        <taxon>Gracilariales</taxon>
        <taxon>Gracilariaceae</taxon>
        <taxon>Gracilariopsis</taxon>
    </lineage>
</organism>
<feature type="domain" description="ABC transporter" evidence="10">
    <location>
        <begin position="63"/>
        <end position="312"/>
    </location>
</feature>
<dbReference type="InterPro" id="IPR003439">
    <property type="entry name" value="ABC_transporter-like_ATP-bd"/>
</dbReference>
<evidence type="ECO:0000256" key="6">
    <source>
        <dbReference type="ARBA" id="ARBA00022840"/>
    </source>
</evidence>
<evidence type="ECO:0000256" key="8">
    <source>
        <dbReference type="ARBA" id="ARBA00023136"/>
    </source>
</evidence>
<keyword evidence="6" id="KW-0067">ATP-binding</keyword>
<evidence type="ECO:0000256" key="1">
    <source>
        <dbReference type="ARBA" id="ARBA00004141"/>
    </source>
</evidence>
<reference evidence="11 12" key="1">
    <citation type="journal article" date="2018" name="Mol. Biol. Evol.">
        <title>Analysis of the draft genome of the red seaweed Gracilariopsis chorda provides insights into genome size evolution in Rhodophyta.</title>
        <authorList>
            <person name="Lee J."/>
            <person name="Yang E.C."/>
            <person name="Graf L."/>
            <person name="Yang J.H."/>
            <person name="Qiu H."/>
            <person name="Zel Zion U."/>
            <person name="Chan C.X."/>
            <person name="Stephens T.G."/>
            <person name="Weber A.P.M."/>
            <person name="Boo G.H."/>
            <person name="Boo S.M."/>
            <person name="Kim K.M."/>
            <person name="Shin Y."/>
            <person name="Jung M."/>
            <person name="Lee S.J."/>
            <person name="Yim H.S."/>
            <person name="Lee J.H."/>
            <person name="Bhattacharya D."/>
            <person name="Yoon H.S."/>
        </authorList>
    </citation>
    <scope>NUCLEOTIDE SEQUENCE [LARGE SCALE GENOMIC DNA]</scope>
    <source>
        <strain evidence="11 12">SKKU-2015</strain>
        <tissue evidence="11">Whole body</tissue>
    </source>
</reference>
<dbReference type="PANTHER" id="PTHR48041:SF139">
    <property type="entry name" value="PROTEIN SCARLET"/>
    <property type="match status" value="1"/>
</dbReference>
<dbReference type="InterPro" id="IPR013525">
    <property type="entry name" value="ABC2_TM"/>
</dbReference>
<keyword evidence="8 9" id="KW-0472">Membrane</keyword>
<keyword evidence="7 9" id="KW-1133">Transmembrane helix</keyword>
<name>A0A2V3INB2_9FLOR</name>
<dbReference type="InterPro" id="IPR043926">
    <property type="entry name" value="ABCG_dom"/>
</dbReference>
<dbReference type="OrthoDB" id="66620at2759"/>
<keyword evidence="5" id="KW-0547">Nucleotide-binding</keyword>
<evidence type="ECO:0000256" key="4">
    <source>
        <dbReference type="ARBA" id="ARBA00022692"/>
    </source>
</evidence>
<dbReference type="STRING" id="448386.A0A2V3INB2"/>
<evidence type="ECO:0000256" key="7">
    <source>
        <dbReference type="ARBA" id="ARBA00022989"/>
    </source>
</evidence>
<keyword evidence="3" id="KW-0813">Transport</keyword>
<dbReference type="Pfam" id="PF19055">
    <property type="entry name" value="ABC2_membrane_7"/>
    <property type="match status" value="1"/>
</dbReference>
<dbReference type="Proteomes" id="UP000247409">
    <property type="component" value="Unassembled WGS sequence"/>
</dbReference>
<dbReference type="GO" id="GO:0016887">
    <property type="term" value="F:ATP hydrolysis activity"/>
    <property type="evidence" value="ECO:0007669"/>
    <property type="project" value="InterPro"/>
</dbReference>
<protein>
    <recommendedName>
        <fullName evidence="2">Probable ATP-dependent transporter ycf16</fullName>
    </recommendedName>
</protein>
<feature type="transmembrane region" description="Helical" evidence="9">
    <location>
        <begin position="435"/>
        <end position="460"/>
    </location>
</feature>
<dbReference type="InterPro" id="IPR017871">
    <property type="entry name" value="ABC_transporter-like_CS"/>
</dbReference>
<dbReference type="Pfam" id="PF00005">
    <property type="entry name" value="ABC_tran"/>
    <property type="match status" value="1"/>
</dbReference>
<dbReference type="EMBL" id="NBIV01000119">
    <property type="protein sequence ID" value="PXF43562.1"/>
    <property type="molecule type" value="Genomic_DNA"/>
</dbReference>
<keyword evidence="4 9" id="KW-0812">Transmembrane</keyword>
<dbReference type="Pfam" id="PF01061">
    <property type="entry name" value="ABC2_membrane"/>
    <property type="match status" value="1"/>
</dbReference>
<feature type="transmembrane region" description="Helical" evidence="9">
    <location>
        <begin position="490"/>
        <end position="508"/>
    </location>
</feature>
<sequence length="648" mass="72170">MAMEHLGRDITFDALEANRALSQRTESVTSRENAIPVDLVWRNLTFDVPLPKRKGEQKQVDLLSNDDELAPGVAPLKPSMRRILHALNGQVRSGQVLAIMGASGSGKTTLLNMLSGRLKSSRKCSTGGHVYVNGQSRNFDTFPHIAKFVEQDDTTMFAELTVREQITYAAQLALSGSVPNSRKMARVEKIIQELGLSKCSNTYIGNELVRGVSGGERRRVAIGIELVTDPSLIFLDEPTTGLDSFNALNVMSSLRQLAKNGRTIVTTIHQPRSSIFHLFDMLCLIAEGRTVYFGPAADVVNYFDSLGFPCPSHFNVADYVIDVLSVDHRTPEMENKTTARIEYVSDHYRRNFEPAFLSDANAYQSAHSAQPTSSVAYYGNGLVKEFSILVRRTVKLMSRERQINFTRLGQTLFFAVLLGLIWLDAARVESLDERRAVQGVLFFLVVNQCFDAAFGVIFSYPTERAIVNRERASGFYRDITYFLGKQLCELPRAVFFNILMLIIVYFMVGLREDAGAFFVLLLIITFLSLAGEGMAQALSVFAGDEQTAAAIVPVAVIFQLLFGGFFIAPDALPGYIAWLRWASFMYYGFNAAVINEFDDEVTEIVAPGQEFELSKWEGIAVLIGFAVVLKLLYFAALRANKPRFDRTL</sequence>
<evidence type="ECO:0000256" key="5">
    <source>
        <dbReference type="ARBA" id="ARBA00022741"/>
    </source>
</evidence>
<evidence type="ECO:0000259" key="10">
    <source>
        <dbReference type="PROSITE" id="PS50893"/>
    </source>
</evidence>
<dbReference type="InterPro" id="IPR003593">
    <property type="entry name" value="AAA+_ATPase"/>
</dbReference>
<dbReference type="SMART" id="SM00382">
    <property type="entry name" value="AAA"/>
    <property type="match status" value="1"/>
</dbReference>
<comment type="caution">
    <text evidence="11">The sequence shown here is derived from an EMBL/GenBank/DDBJ whole genome shotgun (WGS) entry which is preliminary data.</text>
</comment>
<gene>
    <name evidence="11" type="ORF">BWQ96_06674</name>
</gene>
<dbReference type="PANTHER" id="PTHR48041">
    <property type="entry name" value="ABC TRANSPORTER G FAMILY MEMBER 28"/>
    <property type="match status" value="1"/>
</dbReference>
<dbReference type="GO" id="GO:0140359">
    <property type="term" value="F:ABC-type transporter activity"/>
    <property type="evidence" value="ECO:0007669"/>
    <property type="project" value="InterPro"/>
</dbReference>
<dbReference type="InterPro" id="IPR027417">
    <property type="entry name" value="P-loop_NTPase"/>
</dbReference>
<dbReference type="PROSITE" id="PS50893">
    <property type="entry name" value="ABC_TRANSPORTER_2"/>
    <property type="match status" value="1"/>
</dbReference>
<accession>A0A2V3INB2</accession>
<keyword evidence="12" id="KW-1185">Reference proteome</keyword>
<feature type="transmembrane region" description="Helical" evidence="9">
    <location>
        <begin position="514"/>
        <end position="535"/>
    </location>
</feature>
<dbReference type="PROSITE" id="PS00211">
    <property type="entry name" value="ABC_TRANSPORTER_1"/>
    <property type="match status" value="1"/>
</dbReference>
<proteinExistence type="predicted"/>
<evidence type="ECO:0000256" key="3">
    <source>
        <dbReference type="ARBA" id="ARBA00022448"/>
    </source>
</evidence>
<dbReference type="AlphaFoldDB" id="A0A2V3INB2"/>
<evidence type="ECO:0000313" key="12">
    <source>
        <dbReference type="Proteomes" id="UP000247409"/>
    </source>
</evidence>
<feature type="transmembrane region" description="Helical" evidence="9">
    <location>
        <begin position="405"/>
        <end position="423"/>
    </location>
</feature>
<dbReference type="SUPFAM" id="SSF52540">
    <property type="entry name" value="P-loop containing nucleoside triphosphate hydrolases"/>
    <property type="match status" value="1"/>
</dbReference>
<dbReference type="Gene3D" id="3.40.50.300">
    <property type="entry name" value="P-loop containing nucleotide triphosphate hydrolases"/>
    <property type="match status" value="1"/>
</dbReference>
<dbReference type="GO" id="GO:0005524">
    <property type="term" value="F:ATP binding"/>
    <property type="evidence" value="ECO:0007669"/>
    <property type="project" value="UniProtKB-KW"/>
</dbReference>
<evidence type="ECO:0000313" key="11">
    <source>
        <dbReference type="EMBL" id="PXF43562.1"/>
    </source>
</evidence>
<dbReference type="GO" id="GO:0005886">
    <property type="term" value="C:plasma membrane"/>
    <property type="evidence" value="ECO:0007669"/>
    <property type="project" value="TreeGrafter"/>
</dbReference>
<evidence type="ECO:0000256" key="9">
    <source>
        <dbReference type="SAM" id="Phobius"/>
    </source>
</evidence>
<dbReference type="InterPro" id="IPR050352">
    <property type="entry name" value="ABCG_transporters"/>
</dbReference>
<feature type="transmembrane region" description="Helical" evidence="9">
    <location>
        <begin position="547"/>
        <end position="568"/>
    </location>
</feature>
<evidence type="ECO:0000256" key="2">
    <source>
        <dbReference type="ARBA" id="ARBA00014334"/>
    </source>
</evidence>
<comment type="subcellular location">
    <subcellularLocation>
        <location evidence="1">Membrane</location>
        <topology evidence="1">Multi-pass membrane protein</topology>
    </subcellularLocation>
</comment>
<feature type="transmembrane region" description="Helical" evidence="9">
    <location>
        <begin position="619"/>
        <end position="637"/>
    </location>
</feature>